<gene>
    <name evidence="6" type="ORF">EQG49_08570</name>
</gene>
<proteinExistence type="predicted"/>
<evidence type="ECO:0000313" key="6">
    <source>
        <dbReference type="EMBL" id="QBO36524.1"/>
    </source>
</evidence>
<sequence length="461" mass="50286">MSDKKSVKLNRDLGLPSALSLVIGTIIGVGIFIRQATVLKETGSTSMALLAWIIGGVITLTAGLSVAEIASKMPHAGGLYSYMEHIYGRLWGFLSGWMQVIVYGPAMIASLGVYLAILLAEFFHFNHAWQLPLSIVVVLLVGGLNLLANRFGATFAIVTVIGKAIPITAIIVFGLFFGDQHAIGQSVQVVQEHVGNFGVAVLGTLYAYDGWILVTNLGEELKNPRKMLPKAIVFGILAVIVVYVLVTFATFKSVNVDVIATKGDDAIPYLVTSAFGQIGGKILSIGIIISIAGAMNGKLMSFPRLMFAMARDHELPFHKQLGYLNMKSQAPTHATLATMGIALFMIVFSNADWLSAKAIFIVYVFYVMIFVGIFLLRKREGVDKSKFTVPLYPLTPIVAIVGAVFVLYNEVITDVEGVLLSLGFVLLGVPVYYWKKRQQKRDGFVREIRNLEDDEEEAVTE</sequence>
<dbReference type="PANTHER" id="PTHR11785">
    <property type="entry name" value="AMINO ACID TRANSPORTER"/>
    <property type="match status" value="1"/>
</dbReference>
<feature type="transmembrane region" description="Helical" evidence="5">
    <location>
        <begin position="155"/>
        <end position="177"/>
    </location>
</feature>
<keyword evidence="2 5" id="KW-0812">Transmembrane</keyword>
<evidence type="ECO:0000256" key="1">
    <source>
        <dbReference type="ARBA" id="ARBA00004141"/>
    </source>
</evidence>
<dbReference type="RefSeq" id="WP_133363601.1">
    <property type="nucleotide sequence ID" value="NZ_CP037940.1"/>
</dbReference>
<dbReference type="Gene3D" id="1.20.1740.10">
    <property type="entry name" value="Amino acid/polyamine transporter I"/>
    <property type="match status" value="1"/>
</dbReference>
<protein>
    <submittedName>
        <fullName evidence="6">APC family permease</fullName>
    </submittedName>
</protein>
<dbReference type="Pfam" id="PF13520">
    <property type="entry name" value="AA_permease_2"/>
    <property type="match status" value="1"/>
</dbReference>
<feature type="transmembrane region" description="Helical" evidence="5">
    <location>
        <begin position="271"/>
        <end position="295"/>
    </location>
</feature>
<evidence type="ECO:0000256" key="5">
    <source>
        <dbReference type="SAM" id="Phobius"/>
    </source>
</evidence>
<feature type="transmembrane region" description="Helical" evidence="5">
    <location>
        <begin position="90"/>
        <end position="117"/>
    </location>
</feature>
<feature type="transmembrane region" description="Helical" evidence="5">
    <location>
        <begin position="197"/>
        <end position="219"/>
    </location>
</feature>
<keyword evidence="4 5" id="KW-0472">Membrane</keyword>
<keyword evidence="7" id="KW-1185">Reference proteome</keyword>
<evidence type="ECO:0000256" key="4">
    <source>
        <dbReference type="ARBA" id="ARBA00023136"/>
    </source>
</evidence>
<evidence type="ECO:0000313" key="7">
    <source>
        <dbReference type="Proteomes" id="UP000292886"/>
    </source>
</evidence>
<evidence type="ECO:0000256" key="2">
    <source>
        <dbReference type="ARBA" id="ARBA00022692"/>
    </source>
</evidence>
<evidence type="ECO:0000256" key="3">
    <source>
        <dbReference type="ARBA" id="ARBA00022989"/>
    </source>
</evidence>
<dbReference type="KEGG" id="wei:EQG49_08570"/>
<dbReference type="PIRSF" id="PIRSF006060">
    <property type="entry name" value="AA_transporter"/>
    <property type="match status" value="1"/>
</dbReference>
<dbReference type="AlphaFoldDB" id="A0A4P6YUQ3"/>
<reference evidence="7" key="1">
    <citation type="submission" date="2019-03" db="EMBL/GenBank/DDBJ databases">
        <title>Weissella sp. 26KH-42 Genome sequencing.</title>
        <authorList>
            <person name="Heo J."/>
            <person name="Kim S.-J."/>
            <person name="Kim J.-S."/>
            <person name="Hong S.-B."/>
            <person name="Kwon S.-W."/>
        </authorList>
    </citation>
    <scope>NUCLEOTIDE SEQUENCE [LARGE SCALE GENOMIC DNA]</scope>
    <source>
        <strain evidence="7">26KH-42</strain>
    </source>
</reference>
<dbReference type="GO" id="GO:0016020">
    <property type="term" value="C:membrane"/>
    <property type="evidence" value="ECO:0007669"/>
    <property type="project" value="UniProtKB-SubCell"/>
</dbReference>
<dbReference type="GO" id="GO:0015179">
    <property type="term" value="F:L-amino acid transmembrane transporter activity"/>
    <property type="evidence" value="ECO:0007669"/>
    <property type="project" value="TreeGrafter"/>
</dbReference>
<dbReference type="PANTHER" id="PTHR11785:SF512">
    <property type="entry name" value="SOBREMESA, ISOFORM B"/>
    <property type="match status" value="1"/>
</dbReference>
<dbReference type="EMBL" id="CP037940">
    <property type="protein sequence ID" value="QBO36524.1"/>
    <property type="molecule type" value="Genomic_DNA"/>
</dbReference>
<feature type="transmembrane region" description="Helical" evidence="5">
    <location>
        <begin position="388"/>
        <end position="409"/>
    </location>
</feature>
<name>A0A4P6YUQ3_9LACO</name>
<feature type="transmembrane region" description="Helical" evidence="5">
    <location>
        <begin position="12"/>
        <end position="33"/>
    </location>
</feature>
<feature type="transmembrane region" description="Helical" evidence="5">
    <location>
        <begin position="231"/>
        <end position="251"/>
    </location>
</feature>
<dbReference type="InterPro" id="IPR050598">
    <property type="entry name" value="AminoAcid_Transporter"/>
</dbReference>
<dbReference type="OrthoDB" id="3181223at2"/>
<feature type="transmembrane region" description="Helical" evidence="5">
    <location>
        <begin position="45"/>
        <end position="69"/>
    </location>
</feature>
<keyword evidence="3 5" id="KW-1133">Transmembrane helix</keyword>
<dbReference type="InterPro" id="IPR002293">
    <property type="entry name" value="AA/rel_permease1"/>
</dbReference>
<organism evidence="6 7">
    <name type="scientific">Periweissella cryptocerci</name>
    <dbReference type="NCBI Taxonomy" id="2506420"/>
    <lineage>
        <taxon>Bacteria</taxon>
        <taxon>Bacillati</taxon>
        <taxon>Bacillota</taxon>
        <taxon>Bacilli</taxon>
        <taxon>Lactobacillales</taxon>
        <taxon>Lactobacillaceae</taxon>
        <taxon>Periweissella</taxon>
    </lineage>
</organism>
<feature type="transmembrane region" description="Helical" evidence="5">
    <location>
        <begin position="129"/>
        <end position="148"/>
    </location>
</feature>
<feature type="transmembrane region" description="Helical" evidence="5">
    <location>
        <begin position="354"/>
        <end position="376"/>
    </location>
</feature>
<dbReference type="Proteomes" id="UP000292886">
    <property type="component" value="Chromosome"/>
</dbReference>
<feature type="transmembrane region" description="Helical" evidence="5">
    <location>
        <begin position="415"/>
        <end position="434"/>
    </location>
</feature>
<feature type="transmembrane region" description="Helical" evidence="5">
    <location>
        <begin position="330"/>
        <end position="348"/>
    </location>
</feature>
<accession>A0A4P6YUQ3</accession>
<comment type="subcellular location">
    <subcellularLocation>
        <location evidence="1">Membrane</location>
        <topology evidence="1">Multi-pass membrane protein</topology>
    </subcellularLocation>
</comment>